<feature type="compositionally biased region" description="Polar residues" evidence="1">
    <location>
        <begin position="189"/>
        <end position="203"/>
    </location>
</feature>
<dbReference type="RefSeq" id="WP_377122698.1">
    <property type="nucleotide sequence ID" value="NZ_JBHRSD010000011.1"/>
</dbReference>
<accession>A0ABV7CIA6</accession>
<sequence>MKPITCYAFCFTLLSGCSAMEYPQPLKTSLDNNHILTTTSGQGQIYVLSPESNHYLCSLPQPDSAFDQKDDGDLTISLINTQGEGSDINESSEEVELAGRTPGVLLARELFFRACEFSSNYKLNKEEAKAIYLKTLDGVLENWKVEANHTTVNIGDAVNNRTNVSSTITDSNKAATSVTATDSTTTSSQKPATDQSTLNSSGY</sequence>
<dbReference type="Proteomes" id="UP001595453">
    <property type="component" value="Unassembled WGS sequence"/>
</dbReference>
<organism evidence="2 3">
    <name type="scientific">Pseudoalteromonas fenneropenaei</name>
    <dbReference type="NCBI Taxonomy" id="1737459"/>
    <lineage>
        <taxon>Bacteria</taxon>
        <taxon>Pseudomonadati</taxon>
        <taxon>Pseudomonadota</taxon>
        <taxon>Gammaproteobacteria</taxon>
        <taxon>Alteromonadales</taxon>
        <taxon>Pseudoalteromonadaceae</taxon>
        <taxon>Pseudoalteromonas</taxon>
    </lineage>
</organism>
<feature type="region of interest" description="Disordered" evidence="1">
    <location>
        <begin position="169"/>
        <end position="203"/>
    </location>
</feature>
<reference evidence="3" key="1">
    <citation type="journal article" date="2019" name="Int. J. Syst. Evol. Microbiol.">
        <title>The Global Catalogue of Microorganisms (GCM) 10K type strain sequencing project: providing services to taxonomists for standard genome sequencing and annotation.</title>
        <authorList>
            <consortium name="The Broad Institute Genomics Platform"/>
            <consortium name="The Broad Institute Genome Sequencing Center for Infectious Disease"/>
            <person name="Wu L."/>
            <person name="Ma J."/>
        </authorList>
    </citation>
    <scope>NUCLEOTIDE SEQUENCE [LARGE SCALE GENOMIC DNA]</scope>
    <source>
        <strain evidence="3">KCTC 42730</strain>
    </source>
</reference>
<comment type="caution">
    <text evidence="2">The sequence shown here is derived from an EMBL/GenBank/DDBJ whole genome shotgun (WGS) entry which is preliminary data.</text>
</comment>
<dbReference type="EMBL" id="JBHRSD010000011">
    <property type="protein sequence ID" value="MFC3032328.1"/>
    <property type="molecule type" value="Genomic_DNA"/>
</dbReference>
<gene>
    <name evidence="2" type="ORF">ACFOEE_07345</name>
</gene>
<evidence type="ECO:0000313" key="2">
    <source>
        <dbReference type="EMBL" id="MFC3032328.1"/>
    </source>
</evidence>
<proteinExistence type="predicted"/>
<dbReference type="PROSITE" id="PS51257">
    <property type="entry name" value="PROKAR_LIPOPROTEIN"/>
    <property type="match status" value="1"/>
</dbReference>
<evidence type="ECO:0000313" key="3">
    <source>
        <dbReference type="Proteomes" id="UP001595453"/>
    </source>
</evidence>
<keyword evidence="3" id="KW-1185">Reference proteome</keyword>
<protein>
    <recommendedName>
        <fullName evidence="4">Lipoprotein</fullName>
    </recommendedName>
</protein>
<feature type="compositionally biased region" description="Low complexity" evidence="1">
    <location>
        <begin position="174"/>
        <end position="188"/>
    </location>
</feature>
<evidence type="ECO:0000256" key="1">
    <source>
        <dbReference type="SAM" id="MobiDB-lite"/>
    </source>
</evidence>
<name>A0ABV7CIA6_9GAMM</name>
<evidence type="ECO:0008006" key="4">
    <source>
        <dbReference type="Google" id="ProtNLM"/>
    </source>
</evidence>